<comment type="caution">
    <text evidence="2">The sequence shown here is derived from an EMBL/GenBank/DDBJ whole genome shotgun (WGS) entry which is preliminary data.</text>
</comment>
<name>A0A6L2N4B7_TANCI</name>
<gene>
    <name evidence="2" type="ORF">Tci_052265</name>
</gene>
<dbReference type="PANTHER" id="PTHR11439:SF509">
    <property type="entry name" value="RNA-DIRECTED DNA POLYMERASE"/>
    <property type="match status" value="1"/>
</dbReference>
<dbReference type="AlphaFoldDB" id="A0A6L2N4B7"/>
<dbReference type="PANTHER" id="PTHR11439">
    <property type="entry name" value="GAG-POL-RELATED RETROTRANSPOSON"/>
    <property type="match status" value="1"/>
</dbReference>
<evidence type="ECO:0000259" key="1">
    <source>
        <dbReference type="Pfam" id="PF07727"/>
    </source>
</evidence>
<dbReference type="InterPro" id="IPR043502">
    <property type="entry name" value="DNA/RNA_pol_sf"/>
</dbReference>
<evidence type="ECO:0000313" key="2">
    <source>
        <dbReference type="EMBL" id="GEU80287.1"/>
    </source>
</evidence>
<protein>
    <recommendedName>
        <fullName evidence="1">Reverse transcriptase Ty1/copia-type domain-containing protein</fullName>
    </recommendedName>
</protein>
<dbReference type="Pfam" id="PF07727">
    <property type="entry name" value="RVT_2"/>
    <property type="match status" value="1"/>
</dbReference>
<dbReference type="EMBL" id="BKCJ010008048">
    <property type="protein sequence ID" value="GEU80287.1"/>
    <property type="molecule type" value="Genomic_DNA"/>
</dbReference>
<feature type="domain" description="Reverse transcriptase Ty1/copia-type" evidence="1">
    <location>
        <begin position="229"/>
        <end position="313"/>
    </location>
</feature>
<sequence>MTGNKAYLVDYQDYNGGPVAFGGSKGHIISKGKIRTGKLDFKDVCFVKDLQPFGCHVTILNTIDHLGKFHGKFDEGFLVGYYLNSKAFKPVRLENQGNKITRQKEAHSAGTQDNIDTCYSKKEAEPTQEYWVLPLWSSYISTIKSSKPKNEGAARASNTNTVNTVSTLVCTAALQELVLILVDLPFGKKAIRTRWVYRNKKDKRGVLVRNKARLVAQGHRQEEGIDYDEMDVKSAFLYGTLDEEVYMTQPLGFIHPKFPKKVYKIVKALYGLLQAPRAWYATLSTLLLKNRYRRGTIDKTLFIKKDKKDIMLVKQKEDGIFISQDKYFAEILKKFDFMSVKTASTPIETQKPLTKDEEVADVDVHLYRSMIGSLMYFTAFRSDIMFAVCTCSRFQVTPETSHLQAVKSIFRYLKGKPKLGIWYPRVSSFDLEAYADSDYAGANLDRKSTIGEAEYVAAANFCGRQPPMTKSSSSYDTTQDSREALEGNNISKGDQVQLPHNSPLSSGYTSDIAEGALNLEELFCICNNLSNRVLALETIKDAQAAKIIALKSKIKKLEKKCKPKNSTFNGLDVNLDADHGMDYIDTKEPMNEGRISKETEELKLTTDTVEIAQDKGNGKKGGTTEELVSIARPEDSTVRPDVGTADLIAPLTTTISIFDDVDITMAQTLIKMKEDKAKEKGVVGKGKEKRQREEEASKATIAEMNDKVQERIKADALFVAKLQQEEREECTIKERAKFLAKTINAQRRFRAAQRSVEIRSRPPTKSQLRNLMMTYLKNMGSYKHSQLKANIFSKIQGLYERQKGVIDDFKPIDSDDAVDKENVLEEPNSTKVEVKQEGDEESIRKRPGRILKMKATKKSKRQKTDYDLKEEQHLKAFLFDRLDLEDLYNLVMERFETISPEGVDMVLWERRYPLTKETLERMLALRLIVKSESEAIFYLLRFIQKQIDESRSHDGSEKDL</sequence>
<organism evidence="2">
    <name type="scientific">Tanacetum cinerariifolium</name>
    <name type="common">Dalmatian daisy</name>
    <name type="synonym">Chrysanthemum cinerariifolium</name>
    <dbReference type="NCBI Taxonomy" id="118510"/>
    <lineage>
        <taxon>Eukaryota</taxon>
        <taxon>Viridiplantae</taxon>
        <taxon>Streptophyta</taxon>
        <taxon>Embryophyta</taxon>
        <taxon>Tracheophyta</taxon>
        <taxon>Spermatophyta</taxon>
        <taxon>Magnoliopsida</taxon>
        <taxon>eudicotyledons</taxon>
        <taxon>Gunneridae</taxon>
        <taxon>Pentapetalae</taxon>
        <taxon>asterids</taxon>
        <taxon>campanulids</taxon>
        <taxon>Asterales</taxon>
        <taxon>Asteraceae</taxon>
        <taxon>Asteroideae</taxon>
        <taxon>Anthemideae</taxon>
        <taxon>Anthemidinae</taxon>
        <taxon>Tanacetum</taxon>
    </lineage>
</organism>
<dbReference type="SUPFAM" id="SSF56672">
    <property type="entry name" value="DNA/RNA polymerases"/>
    <property type="match status" value="1"/>
</dbReference>
<dbReference type="InterPro" id="IPR013103">
    <property type="entry name" value="RVT_2"/>
</dbReference>
<proteinExistence type="predicted"/>
<reference evidence="2" key="1">
    <citation type="journal article" date="2019" name="Sci. Rep.">
        <title>Draft genome of Tanacetum cinerariifolium, the natural source of mosquito coil.</title>
        <authorList>
            <person name="Yamashiro T."/>
            <person name="Shiraishi A."/>
            <person name="Satake H."/>
            <person name="Nakayama K."/>
        </authorList>
    </citation>
    <scope>NUCLEOTIDE SEQUENCE</scope>
</reference>
<accession>A0A6L2N4B7</accession>